<dbReference type="PANTHER" id="PTHR43792">
    <property type="entry name" value="GNAT FAMILY, PUTATIVE (AFU_ORTHOLOGUE AFUA_3G00765)-RELATED-RELATED"/>
    <property type="match status" value="1"/>
</dbReference>
<dbReference type="PROSITE" id="PS51186">
    <property type="entry name" value="GNAT"/>
    <property type="match status" value="1"/>
</dbReference>
<dbReference type="Pfam" id="PF13302">
    <property type="entry name" value="Acetyltransf_3"/>
    <property type="match status" value="1"/>
</dbReference>
<name>A0A7L4ZMT6_9FLAO</name>
<dbReference type="Gene3D" id="3.40.630.30">
    <property type="match status" value="1"/>
</dbReference>
<dbReference type="InterPro" id="IPR051531">
    <property type="entry name" value="N-acetyltransferase"/>
</dbReference>
<organism evidence="2 3">
    <name type="scientific">Kordia antarctica</name>
    <dbReference type="NCBI Taxonomy" id="1218801"/>
    <lineage>
        <taxon>Bacteria</taxon>
        <taxon>Pseudomonadati</taxon>
        <taxon>Bacteroidota</taxon>
        <taxon>Flavobacteriia</taxon>
        <taxon>Flavobacteriales</taxon>
        <taxon>Flavobacteriaceae</taxon>
        <taxon>Kordia</taxon>
    </lineage>
</organism>
<accession>A0A7L4ZMT6</accession>
<dbReference type="InterPro" id="IPR016181">
    <property type="entry name" value="Acyl_CoA_acyltransferase"/>
</dbReference>
<feature type="domain" description="N-acetyltransferase" evidence="1">
    <location>
        <begin position="12"/>
        <end position="173"/>
    </location>
</feature>
<evidence type="ECO:0000313" key="3">
    <source>
        <dbReference type="Proteomes" id="UP000464657"/>
    </source>
</evidence>
<dbReference type="SUPFAM" id="SSF55729">
    <property type="entry name" value="Acyl-CoA N-acyltransferases (Nat)"/>
    <property type="match status" value="1"/>
</dbReference>
<dbReference type="GO" id="GO:0016747">
    <property type="term" value="F:acyltransferase activity, transferring groups other than amino-acyl groups"/>
    <property type="evidence" value="ECO:0007669"/>
    <property type="project" value="InterPro"/>
</dbReference>
<dbReference type="KEGG" id="kan:IMCC3317_33650"/>
<dbReference type="PANTHER" id="PTHR43792:SF1">
    <property type="entry name" value="N-ACETYLTRANSFERASE DOMAIN-CONTAINING PROTEIN"/>
    <property type="match status" value="1"/>
</dbReference>
<sequence>MEAYKNFETERLFIKPTSVEDAEFIFELINSPKWIENIGDRNIRSVEAAKDYIVTKMRPQLERLGFSNYTLTRKIDNVKIGTCGLYDREGLEGIDIGFAFLPEYERKGFAFEAANKIKNVAFNEFGVNAISAITSKNNTSSQKLLEKLGLKLTGTTKLPNETEELLVYKMYREQTQY</sequence>
<dbReference type="Proteomes" id="UP000464657">
    <property type="component" value="Chromosome"/>
</dbReference>
<reference evidence="2 3" key="1">
    <citation type="journal article" date="2013" name="Int. J. Syst. Evol. Microbiol.">
        <title>Kordia antarctica sp. nov., isolated from Antarctic seawater.</title>
        <authorList>
            <person name="Baek K."/>
            <person name="Choi A."/>
            <person name="Kang I."/>
            <person name="Lee K."/>
            <person name="Cho J.C."/>
        </authorList>
    </citation>
    <scope>NUCLEOTIDE SEQUENCE [LARGE SCALE GENOMIC DNA]</scope>
    <source>
        <strain evidence="2 3">IMCC3317</strain>
    </source>
</reference>
<protein>
    <recommendedName>
        <fullName evidence="1">N-acetyltransferase domain-containing protein</fullName>
    </recommendedName>
</protein>
<dbReference type="RefSeq" id="WP_160130561.1">
    <property type="nucleotide sequence ID" value="NZ_CP019288.1"/>
</dbReference>
<keyword evidence="3" id="KW-1185">Reference proteome</keyword>
<evidence type="ECO:0000259" key="1">
    <source>
        <dbReference type="PROSITE" id="PS51186"/>
    </source>
</evidence>
<proteinExistence type="predicted"/>
<dbReference type="AlphaFoldDB" id="A0A7L4ZMT6"/>
<dbReference type="InterPro" id="IPR000182">
    <property type="entry name" value="GNAT_dom"/>
</dbReference>
<evidence type="ECO:0000313" key="2">
    <source>
        <dbReference type="EMBL" id="QHI37982.1"/>
    </source>
</evidence>
<dbReference type="OrthoDB" id="9798081at2"/>
<gene>
    <name evidence="2" type="ORF">IMCC3317_33650</name>
</gene>
<dbReference type="EMBL" id="CP019288">
    <property type="protein sequence ID" value="QHI37982.1"/>
    <property type="molecule type" value="Genomic_DNA"/>
</dbReference>